<dbReference type="AlphaFoldDB" id="A0A1H5QAE7"/>
<sequence length="158" mass="17599">MQTFLPCADFTASARTLDRRRLGKQRVETLQVLRALTVPGYGWRHHPAAKMWTGYEEALTRYGLEVCAVWCELGAADTCAVKLTDEFTAAIGRTAVRTQAELAAAGDVPPWLGDEALHRSHRSALVRKDPEHYAARFPEVPDDLPYVWPASDRPPRAA</sequence>
<accession>A0A1H5QAE7</accession>
<dbReference type="STRING" id="218821.SAMN05421837_1021"/>
<evidence type="ECO:0000313" key="2">
    <source>
        <dbReference type="Proteomes" id="UP000198878"/>
    </source>
</evidence>
<protein>
    <recommendedName>
        <fullName evidence="3">Cytoplasmic protein</fullName>
    </recommendedName>
</protein>
<dbReference type="RefSeq" id="WP_091388882.1">
    <property type="nucleotide sequence ID" value="NZ_FNUJ01000002.1"/>
</dbReference>
<dbReference type="Proteomes" id="UP000198878">
    <property type="component" value="Unassembled WGS sequence"/>
</dbReference>
<dbReference type="Pfam" id="PF03013">
    <property type="entry name" value="Pyr_excise"/>
    <property type="match status" value="1"/>
</dbReference>
<dbReference type="OrthoDB" id="5513015at2"/>
<organism evidence="1 2">
    <name type="scientific">Amycolatopsis pretoriensis</name>
    <dbReference type="NCBI Taxonomy" id="218821"/>
    <lineage>
        <taxon>Bacteria</taxon>
        <taxon>Bacillati</taxon>
        <taxon>Actinomycetota</taxon>
        <taxon>Actinomycetes</taxon>
        <taxon>Pseudonocardiales</taxon>
        <taxon>Pseudonocardiaceae</taxon>
        <taxon>Amycolatopsis</taxon>
    </lineage>
</organism>
<dbReference type="EMBL" id="FNUJ01000002">
    <property type="protein sequence ID" value="SEF23092.1"/>
    <property type="molecule type" value="Genomic_DNA"/>
</dbReference>
<keyword evidence="2" id="KW-1185">Reference proteome</keyword>
<name>A0A1H5QAE7_9PSEU</name>
<evidence type="ECO:0000313" key="1">
    <source>
        <dbReference type="EMBL" id="SEF23092.1"/>
    </source>
</evidence>
<dbReference type="InterPro" id="IPR004260">
    <property type="entry name" value="Pyr-dimer_DNA_glycosylase"/>
</dbReference>
<dbReference type="NCBIfam" id="NF038085">
    <property type="entry name" value="MSMEG_6728_fam"/>
    <property type="match status" value="1"/>
</dbReference>
<gene>
    <name evidence="1" type="ORF">SAMN05421837_1021</name>
</gene>
<proteinExistence type="predicted"/>
<evidence type="ECO:0008006" key="3">
    <source>
        <dbReference type="Google" id="ProtNLM"/>
    </source>
</evidence>
<reference evidence="2" key="1">
    <citation type="submission" date="2016-10" db="EMBL/GenBank/DDBJ databases">
        <authorList>
            <person name="Varghese N."/>
            <person name="Submissions S."/>
        </authorList>
    </citation>
    <scope>NUCLEOTIDE SEQUENCE [LARGE SCALE GENOMIC DNA]</scope>
    <source>
        <strain evidence="2">DSM 44654</strain>
    </source>
</reference>